<organism evidence="2 3">
    <name type="scientific">Dendryphion nanum</name>
    <dbReference type="NCBI Taxonomy" id="256645"/>
    <lineage>
        <taxon>Eukaryota</taxon>
        <taxon>Fungi</taxon>
        <taxon>Dikarya</taxon>
        <taxon>Ascomycota</taxon>
        <taxon>Pezizomycotina</taxon>
        <taxon>Dothideomycetes</taxon>
        <taxon>Pleosporomycetidae</taxon>
        <taxon>Pleosporales</taxon>
        <taxon>Torulaceae</taxon>
        <taxon>Dendryphion</taxon>
    </lineage>
</organism>
<feature type="region of interest" description="Disordered" evidence="1">
    <location>
        <begin position="1"/>
        <end position="68"/>
    </location>
</feature>
<gene>
    <name evidence="2" type="ORF">B0J11DRAFT_430333</name>
</gene>
<protein>
    <submittedName>
        <fullName evidence="2">Uncharacterized protein</fullName>
    </submittedName>
</protein>
<dbReference type="AlphaFoldDB" id="A0A9P9E413"/>
<feature type="region of interest" description="Disordered" evidence="1">
    <location>
        <begin position="254"/>
        <end position="277"/>
    </location>
</feature>
<dbReference type="OrthoDB" id="5389296at2759"/>
<evidence type="ECO:0000313" key="2">
    <source>
        <dbReference type="EMBL" id="KAH7130274.1"/>
    </source>
</evidence>
<dbReference type="Proteomes" id="UP000700596">
    <property type="component" value="Unassembled WGS sequence"/>
</dbReference>
<feature type="region of interest" description="Disordered" evidence="1">
    <location>
        <begin position="170"/>
        <end position="201"/>
    </location>
</feature>
<name>A0A9P9E413_9PLEO</name>
<proteinExistence type="predicted"/>
<feature type="region of interest" description="Disordered" evidence="1">
    <location>
        <begin position="94"/>
        <end position="155"/>
    </location>
</feature>
<accession>A0A9P9E413</accession>
<feature type="compositionally biased region" description="Polar residues" evidence="1">
    <location>
        <begin position="113"/>
        <end position="155"/>
    </location>
</feature>
<comment type="caution">
    <text evidence="2">The sequence shown here is derived from an EMBL/GenBank/DDBJ whole genome shotgun (WGS) entry which is preliminary data.</text>
</comment>
<reference evidence="2" key="1">
    <citation type="journal article" date="2021" name="Nat. Commun.">
        <title>Genetic determinants of endophytism in the Arabidopsis root mycobiome.</title>
        <authorList>
            <person name="Mesny F."/>
            <person name="Miyauchi S."/>
            <person name="Thiergart T."/>
            <person name="Pickel B."/>
            <person name="Atanasova L."/>
            <person name="Karlsson M."/>
            <person name="Huettel B."/>
            <person name="Barry K.W."/>
            <person name="Haridas S."/>
            <person name="Chen C."/>
            <person name="Bauer D."/>
            <person name="Andreopoulos W."/>
            <person name="Pangilinan J."/>
            <person name="LaButti K."/>
            <person name="Riley R."/>
            <person name="Lipzen A."/>
            <person name="Clum A."/>
            <person name="Drula E."/>
            <person name="Henrissat B."/>
            <person name="Kohler A."/>
            <person name="Grigoriev I.V."/>
            <person name="Martin F.M."/>
            <person name="Hacquard S."/>
        </authorList>
    </citation>
    <scope>NUCLEOTIDE SEQUENCE</scope>
    <source>
        <strain evidence="2">MPI-CAGE-CH-0243</strain>
    </source>
</reference>
<evidence type="ECO:0000256" key="1">
    <source>
        <dbReference type="SAM" id="MobiDB-lite"/>
    </source>
</evidence>
<dbReference type="EMBL" id="JAGMWT010000004">
    <property type="protein sequence ID" value="KAH7130274.1"/>
    <property type="molecule type" value="Genomic_DNA"/>
</dbReference>
<sequence length="423" mass="45264">MPTHTPSPHRFLAPSTTVPQKPRQKPPASNLRNGFTANTSIAKGYNQGGIRANTRADEPEPSKPTPAKRFIFAPVHTTAGSGSDTHVCKTLHTHIISTPRPQPRRQLHKVESINESSQESPPATSDPISHTSDITPSIGQSHALTSHNSNIHENSGIHSDVVADAGEDGDTEMLFTSSPQPHKRRRISPRPPSSPAPQIALPQTPVLARPSSHRFLAPLQRTPFPTASPTTTITAITTPASTTSRPYFIVPRHSPSPRKLAAATPLPETFSPSRKGQKYVQGGMASTLQSWIIETASTGYAAQTASRESVAWGKARDREDGVKIKIRVLKVGGAHSAEAGEETQCFPSGVVFVMGVVEAGSLRIFDESSSDNTVRVLLAGQGGVRVVGGLSIRKGDVIGIRSPVWEVKTGETRSVVGVEWLVL</sequence>
<feature type="compositionally biased region" description="Polar residues" evidence="1">
    <location>
        <begin position="30"/>
        <end position="41"/>
    </location>
</feature>
<keyword evidence="3" id="KW-1185">Reference proteome</keyword>
<evidence type="ECO:0000313" key="3">
    <source>
        <dbReference type="Proteomes" id="UP000700596"/>
    </source>
</evidence>